<evidence type="ECO:0000256" key="4">
    <source>
        <dbReference type="PROSITE-ProRule" id="PRU10141"/>
    </source>
</evidence>
<feature type="repeat" description="ANK" evidence="3">
    <location>
        <begin position="406"/>
        <end position="438"/>
    </location>
</feature>
<keyword evidence="4" id="KW-0067">ATP-binding</keyword>
<dbReference type="OrthoDB" id="339325at2759"/>
<dbReference type="InterPro" id="IPR036770">
    <property type="entry name" value="Ankyrin_rpt-contain_sf"/>
</dbReference>
<dbReference type="PANTHER" id="PTHR24198:SF183">
    <property type="entry name" value="SUPPRESSOR_ENHANCER OF LIN-12"/>
    <property type="match status" value="1"/>
</dbReference>
<accession>A0A8S1GSD2</accession>
<evidence type="ECO:0000313" key="7">
    <source>
        <dbReference type="EMBL" id="CAD6185712.1"/>
    </source>
</evidence>
<dbReference type="AlphaFoldDB" id="A0A8S1GSD2"/>
<dbReference type="Gene3D" id="1.10.510.10">
    <property type="entry name" value="Transferase(Phosphotransferase) domain 1"/>
    <property type="match status" value="1"/>
</dbReference>
<dbReference type="Proteomes" id="UP000835052">
    <property type="component" value="Unassembled WGS sequence"/>
</dbReference>
<organism evidence="7 8">
    <name type="scientific">Caenorhabditis auriculariae</name>
    <dbReference type="NCBI Taxonomy" id="2777116"/>
    <lineage>
        <taxon>Eukaryota</taxon>
        <taxon>Metazoa</taxon>
        <taxon>Ecdysozoa</taxon>
        <taxon>Nematoda</taxon>
        <taxon>Chromadorea</taxon>
        <taxon>Rhabditida</taxon>
        <taxon>Rhabditina</taxon>
        <taxon>Rhabditomorpha</taxon>
        <taxon>Rhabditoidea</taxon>
        <taxon>Rhabditidae</taxon>
        <taxon>Peloderinae</taxon>
        <taxon>Caenorhabditis</taxon>
    </lineage>
</organism>
<feature type="repeat" description="ANK" evidence="3">
    <location>
        <begin position="266"/>
        <end position="298"/>
    </location>
</feature>
<comment type="caution">
    <text evidence="7">The sequence shown here is derived from an EMBL/GenBank/DDBJ whole genome shotgun (WGS) entry which is preliminary data.</text>
</comment>
<evidence type="ECO:0000256" key="2">
    <source>
        <dbReference type="ARBA" id="ARBA00023043"/>
    </source>
</evidence>
<dbReference type="GO" id="GO:0004672">
    <property type="term" value="F:protein kinase activity"/>
    <property type="evidence" value="ECO:0007669"/>
    <property type="project" value="InterPro"/>
</dbReference>
<feature type="region of interest" description="Disordered" evidence="5">
    <location>
        <begin position="35"/>
        <end position="63"/>
    </location>
</feature>
<name>A0A8S1GSD2_9PELO</name>
<dbReference type="InterPro" id="IPR001245">
    <property type="entry name" value="Ser-Thr/Tyr_kinase_cat_dom"/>
</dbReference>
<evidence type="ECO:0000313" key="8">
    <source>
        <dbReference type="Proteomes" id="UP000835052"/>
    </source>
</evidence>
<gene>
    <name evidence="7" type="ORF">CAUJ_LOCUS1631</name>
</gene>
<feature type="repeat" description="ANK" evidence="3">
    <location>
        <begin position="233"/>
        <end position="265"/>
    </location>
</feature>
<feature type="domain" description="Protein kinase" evidence="6">
    <location>
        <begin position="565"/>
        <end position="830"/>
    </location>
</feature>
<dbReference type="PROSITE" id="PS50088">
    <property type="entry name" value="ANK_REPEAT"/>
    <property type="match status" value="7"/>
</dbReference>
<dbReference type="PROSITE" id="PS50297">
    <property type="entry name" value="ANK_REP_REGION"/>
    <property type="match status" value="7"/>
</dbReference>
<dbReference type="PROSITE" id="PS50011">
    <property type="entry name" value="PROTEIN_KINASE_DOM"/>
    <property type="match status" value="1"/>
</dbReference>
<dbReference type="SMART" id="SM00248">
    <property type="entry name" value="ANK"/>
    <property type="match status" value="10"/>
</dbReference>
<dbReference type="InterPro" id="IPR000719">
    <property type="entry name" value="Prot_kinase_dom"/>
</dbReference>
<dbReference type="Gene3D" id="1.25.40.20">
    <property type="entry name" value="Ankyrin repeat-containing domain"/>
    <property type="match status" value="3"/>
</dbReference>
<evidence type="ECO:0000256" key="5">
    <source>
        <dbReference type="SAM" id="MobiDB-lite"/>
    </source>
</evidence>
<evidence type="ECO:0000256" key="1">
    <source>
        <dbReference type="ARBA" id="ARBA00022737"/>
    </source>
</evidence>
<keyword evidence="8" id="KW-1185">Reference proteome</keyword>
<evidence type="ECO:0000259" key="6">
    <source>
        <dbReference type="PROSITE" id="PS50011"/>
    </source>
</evidence>
<feature type="region of interest" description="Disordered" evidence="5">
    <location>
        <begin position="1"/>
        <end position="20"/>
    </location>
</feature>
<feature type="repeat" description="ANK" evidence="3">
    <location>
        <begin position="299"/>
        <end position="322"/>
    </location>
</feature>
<feature type="repeat" description="ANK" evidence="3">
    <location>
        <begin position="167"/>
        <end position="199"/>
    </location>
</feature>
<dbReference type="InterPro" id="IPR002110">
    <property type="entry name" value="Ankyrin_rpt"/>
</dbReference>
<dbReference type="Pfam" id="PF07714">
    <property type="entry name" value="PK_Tyr_Ser-Thr"/>
    <property type="match status" value="1"/>
</dbReference>
<feature type="repeat" description="ANK" evidence="3">
    <location>
        <begin position="336"/>
        <end position="358"/>
    </location>
</feature>
<evidence type="ECO:0000256" key="3">
    <source>
        <dbReference type="PROSITE-ProRule" id="PRU00023"/>
    </source>
</evidence>
<dbReference type="PRINTS" id="PR01415">
    <property type="entry name" value="ANKYRIN"/>
</dbReference>
<keyword evidence="1" id="KW-0677">Repeat</keyword>
<dbReference type="InterPro" id="IPR011009">
    <property type="entry name" value="Kinase-like_dom_sf"/>
</dbReference>
<dbReference type="SUPFAM" id="SSF56112">
    <property type="entry name" value="Protein kinase-like (PK-like)"/>
    <property type="match status" value="1"/>
</dbReference>
<dbReference type="GO" id="GO:0005524">
    <property type="term" value="F:ATP binding"/>
    <property type="evidence" value="ECO:0007669"/>
    <property type="project" value="UniProtKB-UniRule"/>
</dbReference>
<dbReference type="PROSITE" id="PS00107">
    <property type="entry name" value="PROTEIN_KINASE_ATP"/>
    <property type="match status" value="1"/>
</dbReference>
<feature type="repeat" description="ANK" evidence="3">
    <location>
        <begin position="200"/>
        <end position="232"/>
    </location>
</feature>
<feature type="binding site" evidence="4">
    <location>
        <position position="592"/>
    </location>
    <ligand>
        <name>ATP</name>
        <dbReference type="ChEBI" id="CHEBI:30616"/>
    </ligand>
</feature>
<reference evidence="7" key="1">
    <citation type="submission" date="2020-10" db="EMBL/GenBank/DDBJ databases">
        <authorList>
            <person name="Kikuchi T."/>
        </authorList>
    </citation>
    <scope>NUCLEOTIDE SEQUENCE</scope>
    <source>
        <strain evidence="7">NKZ352</strain>
    </source>
</reference>
<protein>
    <recommendedName>
        <fullName evidence="6">Protein kinase domain-containing protein</fullName>
    </recommendedName>
</protein>
<dbReference type="Pfam" id="PF12796">
    <property type="entry name" value="Ank_2"/>
    <property type="match status" value="3"/>
</dbReference>
<dbReference type="PANTHER" id="PTHR24198">
    <property type="entry name" value="ANKYRIN REPEAT AND PROTEIN KINASE DOMAIN-CONTAINING PROTEIN"/>
    <property type="match status" value="1"/>
</dbReference>
<sequence length="894" mass="97752">MASTAFAGYNHHHGSRTTNDGAAVDFCAMEHRRRKIREHSEQGDAETAPPPARRFSTASGCTGPDEVKKKISEGYSVVRSRLNDDVRARGAAWTDLQIAAFERSPAEFSALLTAENVDCRSPQQLSLLHIACAGHSDSQKSKLKAILEVCDNDDSKRRSLLSLLTANGFSALHIAIYKGENELVDCLLETGADPCLASRQQLPPLHLAAMTGASDIVQKLLDKGAPLYTNDFVHFTALHCATYFAQEQVVRLLLARGADANWEGAVKDRPLHLAAGKGLITITNLLLDAGADPLLADDEGNLALHYAAKSGHLAVLNVMLKKVKGVHERVATRNLYGDTPLHLACYAGRLDLAKAIISCASTNIVNMENVFSETPLHAACTGGKSVELVAFLLKQPGVDPNYQGQDGHTALHSACYHGHVRLVQYLLENGADQSLAARAVEGGTLGQQAGVGRVSKVTAAIMALNRPDTPSSMSSHNSTISMEDQQTPVIWAYERGHDRIVAMLKHYANRAMEGDVCSEYSSGESSYTPLPSPMGRLTSLTRDKAELLQLRSALPALFHLPLAEIEFQEAIGSGSFGKVYKGTYRGRTVAVKRYRAMAFGCKSETDMLCREVSILSRLAHPNVVAFVGASLDDPSQFAIITEYVENGSLFNLLHEQKRVLDTSFRLRVSLDVARGMRYLHDSAARPVIHRDLNSHNILIHSDGRSVVADFGESRFASQREDENLTKQPGNLRWMAPEVFSQCGRYDRKVDVFSFALVVWEVHSAELPFSHLKPAAAAAEMTYKRGRPTLPNQPTTQFPPHILSLLPQAWHPEPQCRPEFSQIVPLLEPHVDAHTDIAAPSTVSQLKSQWEQLSIAPPARSVFPPVLSALHGISATGTVEELRQRLDNNGYVIQK</sequence>
<keyword evidence="4" id="KW-0547">Nucleotide-binding</keyword>
<proteinExistence type="predicted"/>
<dbReference type="SUPFAM" id="SSF48403">
    <property type="entry name" value="Ankyrin repeat"/>
    <property type="match status" value="1"/>
</dbReference>
<keyword evidence="2 3" id="KW-0040">ANK repeat</keyword>
<dbReference type="InterPro" id="IPR017441">
    <property type="entry name" value="Protein_kinase_ATP_BS"/>
</dbReference>
<dbReference type="EMBL" id="CAJGYM010000003">
    <property type="protein sequence ID" value="CAD6185712.1"/>
    <property type="molecule type" value="Genomic_DNA"/>
</dbReference>